<dbReference type="AlphaFoldDB" id="A0A0W0YXI1"/>
<comment type="caution">
    <text evidence="2">The sequence shown here is derived from an EMBL/GenBank/DDBJ whole genome shotgun (WGS) entry which is preliminary data.</text>
</comment>
<evidence type="ECO:0000256" key="1">
    <source>
        <dbReference type="SAM" id="MobiDB-lite"/>
    </source>
</evidence>
<dbReference type="EMBL" id="LNYX01000031">
    <property type="protein sequence ID" value="KTD61588.1"/>
    <property type="molecule type" value="Genomic_DNA"/>
</dbReference>
<feature type="region of interest" description="Disordered" evidence="1">
    <location>
        <begin position="377"/>
        <end position="397"/>
    </location>
</feature>
<dbReference type="Proteomes" id="UP000054877">
    <property type="component" value="Unassembled WGS sequence"/>
</dbReference>
<keyword evidence="3" id="KW-1185">Reference proteome</keyword>
<dbReference type="RefSeq" id="WP_095140571.1">
    <property type="nucleotide sequence ID" value="NZ_LNYX01000031.1"/>
</dbReference>
<sequence>MADDGKLSTKGMYLLHDYYKGKSSGSHPVYVLNHYSDLAVMIAIAPKDTIYGVIIKNGGLLHKTPIIAKNNQFIILDSLGVTGTIYAKPLQQELGKCLDELGIKRAAITNVDFQRQSDFVSCGTEAFLVMKEALKLGDLLFTLYQNQPVNYVPPEIAKYTQGIARLWPVCKKGVTTNLSQTVSGLKMLSIPVNKSGSHLKSETLKSYVDRHAFINGKFNLAVDSRRNKHRVILQSLLKAKDKNTLTKMAMEASGLNFLLSHPSSLQALFPYKKIDVLYEIAGITKTFNTKEGNIVIYRFSVLGDAKELQRIVKGLEETLIDLVDRYLDVDNDIKLYDLAKYVYAKYYFQQTLDKLLLKQSSQSDSLESTALSLHSMFPPASVGKEPSRPTSEAIFHH</sequence>
<protein>
    <submittedName>
        <fullName evidence="2">Uncharacterized protein</fullName>
    </submittedName>
</protein>
<organism evidence="2 3">
    <name type="scientific">Legionella spiritensis</name>
    <dbReference type="NCBI Taxonomy" id="452"/>
    <lineage>
        <taxon>Bacteria</taxon>
        <taxon>Pseudomonadati</taxon>
        <taxon>Pseudomonadota</taxon>
        <taxon>Gammaproteobacteria</taxon>
        <taxon>Legionellales</taxon>
        <taxon>Legionellaceae</taxon>
        <taxon>Legionella</taxon>
    </lineage>
</organism>
<reference evidence="2 3" key="1">
    <citation type="submission" date="2015-11" db="EMBL/GenBank/DDBJ databases">
        <title>Genomic analysis of 38 Legionella species identifies large and diverse effector repertoires.</title>
        <authorList>
            <person name="Burstein D."/>
            <person name="Amaro F."/>
            <person name="Zusman T."/>
            <person name="Lifshitz Z."/>
            <person name="Cohen O."/>
            <person name="Gilbert J.A."/>
            <person name="Pupko T."/>
            <person name="Shuman H.A."/>
            <person name="Segal G."/>
        </authorList>
    </citation>
    <scope>NUCLEOTIDE SEQUENCE [LARGE SCALE GENOMIC DNA]</scope>
    <source>
        <strain evidence="2 3">Mt.St.Helens-9</strain>
    </source>
</reference>
<evidence type="ECO:0000313" key="3">
    <source>
        <dbReference type="Proteomes" id="UP000054877"/>
    </source>
</evidence>
<evidence type="ECO:0000313" key="2">
    <source>
        <dbReference type="EMBL" id="KTD61588.1"/>
    </source>
</evidence>
<proteinExistence type="predicted"/>
<accession>A0A0W0YXI1</accession>
<name>A0A0W0YXI1_LEGSP</name>
<gene>
    <name evidence="2" type="ORF">Lspi_2218</name>
</gene>
<dbReference type="PATRIC" id="fig|452.5.peg.2444"/>